<comment type="caution">
    <text evidence="1">The sequence shown here is derived from an EMBL/GenBank/DDBJ whole genome shotgun (WGS) entry which is preliminary data.</text>
</comment>
<organism evidence="1 2">
    <name type="scientific">Mycena metata</name>
    <dbReference type="NCBI Taxonomy" id="1033252"/>
    <lineage>
        <taxon>Eukaryota</taxon>
        <taxon>Fungi</taxon>
        <taxon>Dikarya</taxon>
        <taxon>Basidiomycota</taxon>
        <taxon>Agaricomycotina</taxon>
        <taxon>Agaricomycetes</taxon>
        <taxon>Agaricomycetidae</taxon>
        <taxon>Agaricales</taxon>
        <taxon>Marasmiineae</taxon>
        <taxon>Mycenaceae</taxon>
        <taxon>Mycena</taxon>
    </lineage>
</organism>
<proteinExistence type="predicted"/>
<evidence type="ECO:0000313" key="1">
    <source>
        <dbReference type="EMBL" id="KAJ7705924.1"/>
    </source>
</evidence>
<accession>A0AAD7GV38</accession>
<dbReference type="Proteomes" id="UP001215598">
    <property type="component" value="Unassembled WGS sequence"/>
</dbReference>
<keyword evidence="2" id="KW-1185">Reference proteome</keyword>
<evidence type="ECO:0000313" key="2">
    <source>
        <dbReference type="Proteomes" id="UP001215598"/>
    </source>
</evidence>
<name>A0AAD7GV38_9AGAR</name>
<dbReference type="AlphaFoldDB" id="A0AAD7GV38"/>
<reference evidence="1" key="1">
    <citation type="submission" date="2023-03" db="EMBL/GenBank/DDBJ databases">
        <title>Massive genome expansion in bonnet fungi (Mycena s.s.) driven by repeated elements and novel gene families across ecological guilds.</title>
        <authorList>
            <consortium name="Lawrence Berkeley National Laboratory"/>
            <person name="Harder C.B."/>
            <person name="Miyauchi S."/>
            <person name="Viragh M."/>
            <person name="Kuo A."/>
            <person name="Thoen E."/>
            <person name="Andreopoulos B."/>
            <person name="Lu D."/>
            <person name="Skrede I."/>
            <person name="Drula E."/>
            <person name="Henrissat B."/>
            <person name="Morin E."/>
            <person name="Kohler A."/>
            <person name="Barry K."/>
            <person name="LaButti K."/>
            <person name="Morin E."/>
            <person name="Salamov A."/>
            <person name="Lipzen A."/>
            <person name="Mereny Z."/>
            <person name="Hegedus B."/>
            <person name="Baldrian P."/>
            <person name="Stursova M."/>
            <person name="Weitz H."/>
            <person name="Taylor A."/>
            <person name="Grigoriev I.V."/>
            <person name="Nagy L.G."/>
            <person name="Martin F."/>
            <person name="Kauserud H."/>
        </authorList>
    </citation>
    <scope>NUCLEOTIDE SEQUENCE</scope>
    <source>
        <strain evidence="1">CBHHK182m</strain>
    </source>
</reference>
<sequence>MGHLSANVHGRLGAEESAPSQSTNKADVFWIKVAHLMLRTHVDELVEWNQQNLQPCKRCKASTGHKRCIIDDSHPACKTCRNARASCDRKSAFLFDCTRTEFYDTKEEFSAIYESGPPAWLQLVKAAQGRKKRKNYNKPHENISFACMKLHRYPRATSASEQERPMSVYTPEGIERAREFEDINLQIAAIEEAVLSVRSRLDQMYNDSNGEEFRVPAIRELLQKLRYLRQAIDDPSLSIPLPTTSTDATE</sequence>
<protein>
    <submittedName>
        <fullName evidence="1">Uncharacterized protein</fullName>
    </submittedName>
</protein>
<dbReference type="EMBL" id="JARKIB010000462">
    <property type="protein sequence ID" value="KAJ7705924.1"/>
    <property type="molecule type" value="Genomic_DNA"/>
</dbReference>
<gene>
    <name evidence="1" type="ORF">B0H16DRAFT_1635486</name>
</gene>